<organism evidence="1 2">
    <name type="scientific">Senna tora</name>
    <dbReference type="NCBI Taxonomy" id="362788"/>
    <lineage>
        <taxon>Eukaryota</taxon>
        <taxon>Viridiplantae</taxon>
        <taxon>Streptophyta</taxon>
        <taxon>Embryophyta</taxon>
        <taxon>Tracheophyta</taxon>
        <taxon>Spermatophyta</taxon>
        <taxon>Magnoliopsida</taxon>
        <taxon>eudicotyledons</taxon>
        <taxon>Gunneridae</taxon>
        <taxon>Pentapetalae</taxon>
        <taxon>rosids</taxon>
        <taxon>fabids</taxon>
        <taxon>Fabales</taxon>
        <taxon>Fabaceae</taxon>
        <taxon>Caesalpinioideae</taxon>
        <taxon>Cassia clade</taxon>
        <taxon>Senna</taxon>
    </lineage>
</organism>
<keyword evidence="1" id="KW-0808">Transferase</keyword>
<proteinExistence type="predicted"/>
<dbReference type="OrthoDB" id="1104096at2759"/>
<dbReference type="AlphaFoldDB" id="A0A834TP27"/>
<gene>
    <name evidence="1" type="ORF">G2W53_016271</name>
</gene>
<sequence>MTLDDFCLACNNPGESLVHVFFHCPFANVVWFGTHLGFRTDSLSSSIIDWFSECIQVFQGSDQYIIERIAVTLHTIWRCRNGRVMERKQIHPASVVKIIEASWRSYHSIFSNHQPMKNSHFCNTKAKRWSTASSLPMSGILVITATRKLKPRGSTLGLRKVLLRVLFNNQVLAHMVYTLAEQQDLKVTHLLAIRKGIQMAINYTSLQEECNVIVFRKGMADLLTKNYRNNVKFQVVGMDIINLLNSFNSSRVLFLRSTFLLRSLYSHSTSSKISFPIAMGKGNIPIISNPVVDLRDNRSTGVIFTDLLLQQVHRRKAI</sequence>
<reference evidence="1" key="1">
    <citation type="submission" date="2020-09" db="EMBL/GenBank/DDBJ databases">
        <title>Genome-Enabled Discovery of Anthraquinone Biosynthesis in Senna tora.</title>
        <authorList>
            <person name="Kang S.-H."/>
            <person name="Pandey R.P."/>
            <person name="Lee C.-M."/>
            <person name="Sim J.-S."/>
            <person name="Jeong J.-T."/>
            <person name="Choi B.-S."/>
            <person name="Jung M."/>
            <person name="Ginzburg D."/>
            <person name="Zhao K."/>
            <person name="Won S.Y."/>
            <person name="Oh T.-J."/>
            <person name="Yu Y."/>
            <person name="Kim N.-H."/>
            <person name="Lee O.R."/>
            <person name="Lee T.-H."/>
            <person name="Bashyal P."/>
            <person name="Kim T.-S."/>
            <person name="Lee W.-H."/>
            <person name="Kawkins C."/>
            <person name="Kim C.-K."/>
            <person name="Kim J.S."/>
            <person name="Ahn B.O."/>
            <person name="Rhee S.Y."/>
            <person name="Sohng J.K."/>
        </authorList>
    </citation>
    <scope>NUCLEOTIDE SEQUENCE</scope>
    <source>
        <tissue evidence="1">Leaf</tissue>
    </source>
</reference>
<evidence type="ECO:0000313" key="2">
    <source>
        <dbReference type="Proteomes" id="UP000634136"/>
    </source>
</evidence>
<evidence type="ECO:0000313" key="1">
    <source>
        <dbReference type="EMBL" id="KAF7825107.1"/>
    </source>
</evidence>
<protein>
    <submittedName>
        <fullName evidence="1">Reverse transcriptase</fullName>
    </submittedName>
</protein>
<keyword evidence="1" id="KW-0548">Nucleotidyltransferase</keyword>
<comment type="caution">
    <text evidence="1">The sequence shown here is derived from an EMBL/GenBank/DDBJ whole genome shotgun (WGS) entry which is preliminary data.</text>
</comment>
<dbReference type="Proteomes" id="UP000634136">
    <property type="component" value="Unassembled WGS sequence"/>
</dbReference>
<dbReference type="EMBL" id="JAAIUW010000006">
    <property type="protein sequence ID" value="KAF7825107.1"/>
    <property type="molecule type" value="Genomic_DNA"/>
</dbReference>
<accession>A0A834TP27</accession>
<name>A0A834TP27_9FABA</name>
<dbReference type="GO" id="GO:0003964">
    <property type="term" value="F:RNA-directed DNA polymerase activity"/>
    <property type="evidence" value="ECO:0007669"/>
    <property type="project" value="UniProtKB-KW"/>
</dbReference>
<keyword evidence="2" id="KW-1185">Reference proteome</keyword>
<keyword evidence="1" id="KW-0695">RNA-directed DNA polymerase</keyword>